<sequence>MIVYNIKPYKLLLIILFSFFMLGTNSYAQEDTPSAIMVRSKTDGESIKLRWAPSNPSLWWFTNQYGYKLERVTLYRDGKSIQPETKVLADTLKPLSVEEWAEVIHDSNLFGVAAQSIYGEDVTMDNNLSQVDMVTVINTVKEREMRFAFALSAADQSIRVAEYSGLYYEDHSANSNETYLYRVISNVPNHLEMAAPGVVVTGLAEVKNLPKVQEVQAQYRNGMVEVSWNQELSVFNYIGFWIERSDDKGKSFHKIHSNPIVNTFDETKISTRYLVKMDSVPLNYQTYKYRVLGVDAFGDIGPSSRVVTIKASKELTAIPIIQEVVNEDNKQVRIEWELPKDQRNLIHHQEIYRASSAEDQYIPIAKNLSNKSTHYTDVAPLQSNYYKLAYVDSSNQISYSLPYMVTMVDSIPPQIPVDFRGKVDREGKVTLQWTESPDLDVAGYSIFRANKKHEEFVLRNGKVVTTTYYLDSVSMKTLNSDIYYQIAAVDKVGNMSDKSSIIQLAKPDLIPPAPTTFKDVKSTSDGVSLTWYKSSSNDVAVYALYRKKVESSENWSLVGVRPIGDSLLWNDQSMADFESYYYTLVVMDRAKNESTPAKPVRGKRIDNKIRAAISQFSGKLDLMQKEIRLWWAYDRKDVVKYMLYRQVGDGNLRLYKELSPVDTEFIDSAIQTGVIYNYRIRAVMLDGAQSEFSKILQI</sequence>
<feature type="domain" description="Fibronectin type-III" evidence="2">
    <location>
        <begin position="511"/>
        <end position="608"/>
    </location>
</feature>
<dbReference type="InterPro" id="IPR003961">
    <property type="entry name" value="FN3_dom"/>
</dbReference>
<comment type="caution">
    <text evidence="3">The sequence shown here is derived from an EMBL/GenBank/DDBJ whole genome shotgun (WGS) entry which is preliminary data.</text>
</comment>
<accession>A0A315ZDB1</accession>
<dbReference type="InterPro" id="IPR036116">
    <property type="entry name" value="FN3_sf"/>
</dbReference>
<evidence type="ECO:0000313" key="3">
    <source>
        <dbReference type="EMBL" id="PWJ42704.1"/>
    </source>
</evidence>
<dbReference type="Proteomes" id="UP000245535">
    <property type="component" value="Unassembled WGS sequence"/>
</dbReference>
<keyword evidence="4" id="KW-1185">Reference proteome</keyword>
<dbReference type="AlphaFoldDB" id="A0A315ZDB1"/>
<reference evidence="3 4" key="1">
    <citation type="submission" date="2018-03" db="EMBL/GenBank/DDBJ databases">
        <title>Genomic Encyclopedia of Archaeal and Bacterial Type Strains, Phase II (KMG-II): from individual species to whole genera.</title>
        <authorList>
            <person name="Goeker M."/>
        </authorList>
    </citation>
    <scope>NUCLEOTIDE SEQUENCE [LARGE SCALE GENOMIC DNA]</scope>
    <source>
        <strain evidence="3 4">DSM 28229</strain>
    </source>
</reference>
<evidence type="ECO:0000259" key="2">
    <source>
        <dbReference type="PROSITE" id="PS50853"/>
    </source>
</evidence>
<evidence type="ECO:0000313" key="4">
    <source>
        <dbReference type="Proteomes" id="UP000245535"/>
    </source>
</evidence>
<dbReference type="SUPFAM" id="SSF49265">
    <property type="entry name" value="Fibronectin type III"/>
    <property type="match status" value="3"/>
</dbReference>
<dbReference type="EMBL" id="QGDO01000002">
    <property type="protein sequence ID" value="PWJ42704.1"/>
    <property type="molecule type" value="Genomic_DNA"/>
</dbReference>
<gene>
    <name evidence="3" type="ORF">BC781_102249</name>
</gene>
<dbReference type="Gene3D" id="2.60.40.10">
    <property type="entry name" value="Immunoglobulins"/>
    <property type="match status" value="5"/>
</dbReference>
<name>A0A315ZDB1_SEDFL</name>
<dbReference type="PROSITE" id="PS50853">
    <property type="entry name" value="FN3"/>
    <property type="match status" value="1"/>
</dbReference>
<protein>
    <submittedName>
        <fullName evidence="3">Fibronectin type 3 domain-containing protein</fullName>
    </submittedName>
</protein>
<proteinExistence type="predicted"/>
<feature type="signal peptide" evidence="1">
    <location>
        <begin position="1"/>
        <end position="28"/>
    </location>
</feature>
<keyword evidence="1" id="KW-0732">Signal</keyword>
<feature type="chain" id="PRO_5016449496" evidence="1">
    <location>
        <begin position="29"/>
        <end position="698"/>
    </location>
</feature>
<dbReference type="InterPro" id="IPR013783">
    <property type="entry name" value="Ig-like_fold"/>
</dbReference>
<organism evidence="3 4">
    <name type="scientific">Sediminitomix flava</name>
    <dbReference type="NCBI Taxonomy" id="379075"/>
    <lineage>
        <taxon>Bacteria</taxon>
        <taxon>Pseudomonadati</taxon>
        <taxon>Bacteroidota</taxon>
        <taxon>Cytophagia</taxon>
        <taxon>Cytophagales</taxon>
        <taxon>Flammeovirgaceae</taxon>
        <taxon>Sediminitomix</taxon>
    </lineage>
</organism>
<evidence type="ECO:0000256" key="1">
    <source>
        <dbReference type="SAM" id="SignalP"/>
    </source>
</evidence>